<dbReference type="PROSITE" id="PS50294">
    <property type="entry name" value="WD_REPEATS_REGION"/>
    <property type="match status" value="3"/>
</dbReference>
<dbReference type="InterPro" id="IPR019775">
    <property type="entry name" value="WD40_repeat_CS"/>
</dbReference>
<dbReference type="InterPro" id="IPR036322">
    <property type="entry name" value="WD40_repeat_dom_sf"/>
</dbReference>
<reference evidence="4 5" key="1">
    <citation type="submission" date="2024-06" db="EMBL/GenBank/DDBJ databases">
        <title>The Natural Products Discovery Center: Release of the First 8490 Sequenced Strains for Exploring Actinobacteria Biosynthetic Diversity.</title>
        <authorList>
            <person name="Kalkreuter E."/>
            <person name="Kautsar S.A."/>
            <person name="Yang D."/>
            <person name="Bader C.D."/>
            <person name="Teijaro C.N."/>
            <person name="Fluegel L."/>
            <person name="Davis C.M."/>
            <person name="Simpson J.R."/>
            <person name="Lauterbach L."/>
            <person name="Steele A.D."/>
            <person name="Gui C."/>
            <person name="Meng S."/>
            <person name="Li G."/>
            <person name="Viehrig K."/>
            <person name="Ye F."/>
            <person name="Su P."/>
            <person name="Kiefer A.F."/>
            <person name="Nichols A."/>
            <person name="Cepeda A.J."/>
            <person name="Yan W."/>
            <person name="Fan B."/>
            <person name="Jiang Y."/>
            <person name="Adhikari A."/>
            <person name="Zheng C.-J."/>
            <person name="Schuster L."/>
            <person name="Cowan T.M."/>
            <person name="Smanski M.J."/>
            <person name="Chevrette M.G."/>
            <person name="De Carvalho L.P.S."/>
            <person name="Shen B."/>
        </authorList>
    </citation>
    <scope>NUCLEOTIDE SEQUENCE [LARGE SCALE GENOMIC DNA]</scope>
    <source>
        <strain evidence="4 5">NPDC048117</strain>
    </source>
</reference>
<dbReference type="SUPFAM" id="SSF50998">
    <property type="entry name" value="Quinoprotein alcohol dehydrogenase-like"/>
    <property type="match status" value="1"/>
</dbReference>
<dbReference type="InterPro" id="IPR015943">
    <property type="entry name" value="WD40/YVTN_repeat-like_dom_sf"/>
</dbReference>
<feature type="repeat" description="WD" evidence="3">
    <location>
        <begin position="10"/>
        <end position="51"/>
    </location>
</feature>
<feature type="repeat" description="WD" evidence="3">
    <location>
        <begin position="54"/>
        <end position="88"/>
    </location>
</feature>
<dbReference type="Proteomes" id="UP001551584">
    <property type="component" value="Unassembled WGS sequence"/>
</dbReference>
<evidence type="ECO:0000256" key="3">
    <source>
        <dbReference type="PROSITE-ProRule" id="PRU00221"/>
    </source>
</evidence>
<dbReference type="SUPFAM" id="SSF50978">
    <property type="entry name" value="WD40 repeat-like"/>
    <property type="match status" value="1"/>
</dbReference>
<evidence type="ECO:0000256" key="2">
    <source>
        <dbReference type="ARBA" id="ARBA00022737"/>
    </source>
</evidence>
<dbReference type="PROSITE" id="PS00678">
    <property type="entry name" value="WD_REPEATS_1"/>
    <property type="match status" value="1"/>
</dbReference>
<evidence type="ECO:0000313" key="4">
    <source>
        <dbReference type="EMBL" id="MEU9578358.1"/>
    </source>
</evidence>
<keyword evidence="5" id="KW-1185">Reference proteome</keyword>
<protein>
    <submittedName>
        <fullName evidence="4">WD40 repeat domain-containing protein</fullName>
    </submittedName>
</protein>
<accession>A0ABV3EQG7</accession>
<dbReference type="InterPro" id="IPR020472">
    <property type="entry name" value="WD40_PAC1"/>
</dbReference>
<evidence type="ECO:0000256" key="1">
    <source>
        <dbReference type="ARBA" id="ARBA00022574"/>
    </source>
</evidence>
<dbReference type="InterPro" id="IPR001680">
    <property type="entry name" value="WD40_rpt"/>
</dbReference>
<keyword evidence="1 3" id="KW-0853">WD repeat</keyword>
<dbReference type="PANTHER" id="PTHR44019:SF8">
    <property type="entry name" value="POC1 CENTRIOLAR PROTEIN HOMOLOG"/>
    <property type="match status" value="1"/>
</dbReference>
<dbReference type="PRINTS" id="PR00320">
    <property type="entry name" value="GPROTEINBRPT"/>
</dbReference>
<organism evidence="4 5">
    <name type="scientific">Streptomyces chilikensis</name>
    <dbReference type="NCBI Taxonomy" id="1194079"/>
    <lineage>
        <taxon>Bacteria</taxon>
        <taxon>Bacillati</taxon>
        <taxon>Actinomycetota</taxon>
        <taxon>Actinomycetes</taxon>
        <taxon>Kitasatosporales</taxon>
        <taxon>Streptomycetaceae</taxon>
        <taxon>Streptomyces</taxon>
    </lineage>
</organism>
<sequence length="620" mass="64874">MHVIDMPPAASGHAAPLTHVALRDDARLLASCSYDGTVVVWDVSDPARPTRTATLKHRRLVNASAWNPAAPQLLATASADKTVSVWRLPEQGPASLVNVLARHTDDINSVAWMPDGDRLICVSEDGRATMWDAIGGRFLGEVGSHEAHCMMVSVSPEGLVATVGEDGLVAVADPDLGADPFLRRYESSIEGCAWSGDGEVLAVTRDDGAVDLLTKKLDLLRTVEVSTSAARCVSWSQDDEQFVVGAYDGALHFFTVGGERLHRVDDARIWPRSVSAAGGLVAAGSFWGSPHLLDFASAAEIAGPVEPTHGPNAMAADGNELYIGCDSGTVVVVPAGDAPRPRARLIGLTEGPILSLAVRDGVVYAGTYAGHVVRYDGAVLVSEQLGAPLPSLCFDGETLVAGTYNGELFSLDRVTLAVAERSQAHGGSVKSLTALPGPGFLSAATDRTVAAGSFTGRVTLWEHGNLVNAVAALDEEVAASASRDHTVKVGRLARTPAGEVQVQALQTLIGPDESVKCVAVLGTAESPFVLAGSYDFGLYVWPVRWEDGASVLTEGHLLDVFGQGLSCMAQLDASTVAVAGWDGRISIVACSADGGLPRVRASWNVQDLVRSARGTEGRNA</sequence>
<dbReference type="RefSeq" id="WP_359272346.1">
    <property type="nucleotide sequence ID" value="NZ_JBEZNA010000027.1"/>
</dbReference>
<name>A0ABV3EQG7_9ACTN</name>
<comment type="caution">
    <text evidence="4">The sequence shown here is derived from an EMBL/GenBank/DDBJ whole genome shotgun (WGS) entry which is preliminary data.</text>
</comment>
<feature type="repeat" description="WD" evidence="3">
    <location>
        <begin position="100"/>
        <end position="132"/>
    </location>
</feature>
<dbReference type="PROSITE" id="PS50082">
    <property type="entry name" value="WD_REPEATS_2"/>
    <property type="match status" value="3"/>
</dbReference>
<dbReference type="PANTHER" id="PTHR44019">
    <property type="entry name" value="WD REPEAT-CONTAINING PROTEIN 55"/>
    <property type="match status" value="1"/>
</dbReference>
<dbReference type="InterPro" id="IPR011047">
    <property type="entry name" value="Quinoprotein_ADH-like_sf"/>
</dbReference>
<dbReference type="EMBL" id="JBEZNA010000027">
    <property type="protein sequence ID" value="MEU9578358.1"/>
    <property type="molecule type" value="Genomic_DNA"/>
</dbReference>
<dbReference type="Gene3D" id="2.130.10.10">
    <property type="entry name" value="YVTN repeat-like/Quinoprotein amine dehydrogenase"/>
    <property type="match status" value="3"/>
</dbReference>
<gene>
    <name evidence="4" type="ORF">AB0D95_14030</name>
</gene>
<dbReference type="Pfam" id="PF00400">
    <property type="entry name" value="WD40"/>
    <property type="match status" value="4"/>
</dbReference>
<proteinExistence type="predicted"/>
<keyword evidence="2" id="KW-0677">Repeat</keyword>
<dbReference type="SMART" id="SM00320">
    <property type="entry name" value="WD40"/>
    <property type="match status" value="8"/>
</dbReference>
<evidence type="ECO:0000313" key="5">
    <source>
        <dbReference type="Proteomes" id="UP001551584"/>
    </source>
</evidence>
<dbReference type="InterPro" id="IPR050505">
    <property type="entry name" value="WDR55/POC1"/>
</dbReference>